<dbReference type="InterPro" id="IPR005372">
    <property type="entry name" value="UPF0182"/>
</dbReference>
<evidence type="ECO:0000256" key="4">
    <source>
        <dbReference type="ARBA" id="ARBA00023136"/>
    </source>
</evidence>
<dbReference type="GO" id="GO:0016020">
    <property type="term" value="C:membrane"/>
    <property type="evidence" value="ECO:0007669"/>
    <property type="project" value="InterPro"/>
</dbReference>
<dbReference type="PANTHER" id="PTHR39344:SF1">
    <property type="entry name" value="UPF0182 PROTEIN SLL1060"/>
    <property type="match status" value="1"/>
</dbReference>
<accession>A0A1F7IAS0</accession>
<dbReference type="Proteomes" id="UP000177698">
    <property type="component" value="Unassembled WGS sequence"/>
</dbReference>
<evidence type="ECO:0000313" key="6">
    <source>
        <dbReference type="EMBL" id="OGK40466.1"/>
    </source>
</evidence>
<feature type="transmembrane region" description="Helical" evidence="5">
    <location>
        <begin position="188"/>
        <end position="212"/>
    </location>
</feature>
<keyword evidence="4 5" id="KW-0472">Membrane</keyword>
<comment type="caution">
    <text evidence="6">The sequence shown here is derived from an EMBL/GenBank/DDBJ whole genome shotgun (WGS) entry which is preliminary data.</text>
</comment>
<keyword evidence="3 5" id="KW-1133">Transmembrane helix</keyword>
<evidence type="ECO:0000256" key="1">
    <source>
        <dbReference type="ARBA" id="ARBA00022475"/>
    </source>
</evidence>
<evidence type="ECO:0000313" key="7">
    <source>
        <dbReference type="Proteomes" id="UP000177698"/>
    </source>
</evidence>
<feature type="transmembrane region" description="Helical" evidence="5">
    <location>
        <begin position="80"/>
        <end position="113"/>
    </location>
</feature>
<dbReference type="GO" id="GO:0005576">
    <property type="term" value="C:extracellular region"/>
    <property type="evidence" value="ECO:0007669"/>
    <property type="project" value="TreeGrafter"/>
</dbReference>
<evidence type="ECO:0000256" key="2">
    <source>
        <dbReference type="ARBA" id="ARBA00022692"/>
    </source>
</evidence>
<evidence type="ECO:0000256" key="3">
    <source>
        <dbReference type="ARBA" id="ARBA00022989"/>
    </source>
</evidence>
<sequence>LINFLISVRSKTSWVALLPAALLGQPVSLDSRILKKLGIVSSIILSLILGLVTAVNWHEILKFLSSTPFGESDPIFKKDIAFYIFSLPVFNIGLGILKMLILISLISSGIIYILKGSLNLTDFLSKFEIPGLKLSYKGKTEPKAQLHLSILLFLFLLTAAFATYLSLFKLLSSQSGSIFGAAYTDVAIMVPILKISIGLTVLIAILILFWGISGKLAPLITAISLYAIIGIVSAIIPSLFQKLIVAPNELVKETPFIKHNIAATRKAYGLDKIEEREISADKSLTSDNIASNNLTVKNVRLWDREQLLSTFSQIQEIRTYYEFVSVDNDRYLINDEIRQIMLSPRELASESLPNRSWINEKLTFTHGYGIAGGPVNQVTAEGLPVLFVKDLPPKSEVKQLAVGRPEIYFGELTNDYVIVKTKSKEFDYPKGEENVYTSYQGKGGVEINSLLKRLFFAIRFRSLKLFLSNDITTDSRILYYRNIKERVEKIVPFLTLDSDPYAVVADNRIYWIYDGYTKTSNYPYSQPQSLNEGSVNYIRNAVKIVIDAYEGSIVFYQTDLKDPIIRTYAKIFPHLFQPLTKMPKSLFSHLRYPEDIFSLQTNIYTTYHMDNPQIFYNKEDQWEIPTISEGQNEEATDAVQQMGPRHMIMKLPGEKKEEYILMLPFTPRNKDNLSAWMVARNDGDSYGKLIAYRFPKQKLIFGPKQVISRINQDAEVSRQISLWDQRGSQVIQGPLLVIPIEESLIYVRPLYLKAETGKIPELKRVIVAYENKISMEVTLEEALAKIFGLTRDEELPASLESTATREKKTAETEPFKQAQEAYDEAIHAQTEGDWSRYGEAIKRLGEILRRK</sequence>
<dbReference type="PANTHER" id="PTHR39344">
    <property type="entry name" value="UPF0182 PROTEIN SLL1060"/>
    <property type="match status" value="1"/>
</dbReference>
<name>A0A1F7IAS0_9BACT</name>
<feature type="transmembrane region" description="Helical" evidence="5">
    <location>
        <begin position="219"/>
        <end position="240"/>
    </location>
</feature>
<keyword evidence="2 5" id="KW-0812">Transmembrane</keyword>
<feature type="transmembrane region" description="Helical" evidence="5">
    <location>
        <begin position="37"/>
        <end position="60"/>
    </location>
</feature>
<feature type="transmembrane region" description="Helical" evidence="5">
    <location>
        <begin position="146"/>
        <end position="168"/>
    </location>
</feature>
<dbReference type="Pfam" id="PF03699">
    <property type="entry name" value="UPF0182"/>
    <property type="match status" value="1"/>
</dbReference>
<gene>
    <name evidence="6" type="ORF">A2954_06290</name>
</gene>
<reference evidence="6 7" key="1">
    <citation type="journal article" date="2016" name="Nat. Commun.">
        <title>Thousands of microbial genomes shed light on interconnected biogeochemical processes in an aquifer system.</title>
        <authorList>
            <person name="Anantharaman K."/>
            <person name="Brown C.T."/>
            <person name="Hug L.A."/>
            <person name="Sharon I."/>
            <person name="Castelle C.J."/>
            <person name="Probst A.J."/>
            <person name="Thomas B.C."/>
            <person name="Singh A."/>
            <person name="Wilkins M.J."/>
            <person name="Karaoz U."/>
            <person name="Brodie E.L."/>
            <person name="Williams K.H."/>
            <person name="Hubbard S.S."/>
            <person name="Banfield J.F."/>
        </authorList>
    </citation>
    <scope>NUCLEOTIDE SEQUENCE [LARGE SCALE GENOMIC DNA]</scope>
</reference>
<protein>
    <submittedName>
        <fullName evidence="6">Uncharacterized protein</fullName>
    </submittedName>
</protein>
<proteinExistence type="inferred from homology"/>
<dbReference type="HAMAP" id="MF_01600">
    <property type="entry name" value="UPF0182"/>
    <property type="match status" value="1"/>
</dbReference>
<keyword evidence="1" id="KW-1003">Cell membrane</keyword>
<evidence type="ECO:0000256" key="5">
    <source>
        <dbReference type="SAM" id="Phobius"/>
    </source>
</evidence>
<feature type="non-terminal residue" evidence="6">
    <location>
        <position position="1"/>
    </location>
</feature>
<organism evidence="6 7">
    <name type="scientific">Candidatus Roizmanbacteria bacterium RIFCSPLOWO2_01_FULL_37_12</name>
    <dbReference type="NCBI Taxonomy" id="1802056"/>
    <lineage>
        <taxon>Bacteria</taxon>
        <taxon>Candidatus Roizmaniibacteriota</taxon>
    </lineage>
</organism>
<dbReference type="EMBL" id="MGAG01000025">
    <property type="protein sequence ID" value="OGK40466.1"/>
    <property type="molecule type" value="Genomic_DNA"/>
</dbReference>
<dbReference type="AlphaFoldDB" id="A0A1F7IAS0"/>